<accession>A0A484FAA6</accession>
<evidence type="ECO:0000313" key="3">
    <source>
        <dbReference type="EMBL" id="TDZ15250.1"/>
    </source>
</evidence>
<feature type="compositionally biased region" description="Acidic residues" evidence="1">
    <location>
        <begin position="566"/>
        <end position="584"/>
    </location>
</feature>
<feature type="region of interest" description="Disordered" evidence="1">
    <location>
        <begin position="563"/>
        <end position="590"/>
    </location>
</feature>
<evidence type="ECO:0000256" key="2">
    <source>
        <dbReference type="SAM" id="SignalP"/>
    </source>
</evidence>
<feature type="chain" id="PRO_5019714886" evidence="2">
    <location>
        <begin position="28"/>
        <end position="860"/>
    </location>
</feature>
<sequence>MGRYSLYSSHHGKIALLIILLSTAARAAEWTHGTRLHAFITKSTGCPETFDQAAGDSSFLPVYSTGSEVIAGGSPPSKGSKSFYITNGFHGAGRWDSTTRTGLMNAEPLGTGGGCWTSADSDGATIGVAPCDNSDSQTFWIEAWSAPSPSGPFNIANHGLNKLTRPAEAGKALGSNENVHDNSFCFYDAASNQVIQSSKLHFAIQDITDLTGQLVPPADKPTPAISLPGCGGVEAKMTIDCAISRAVNGLPGECSNPNDSICLLHLLPAFCGDLGSVETAGVHASDDIEACMRGISQGPCIANPGGAACLSGQFAGISFVTDNGGGGGSSSSRIKRQNNQKCLICDEKETLVPAEDEFWIGVMKNFINSGIGLLNWFSDLAAEQLRNACLAISAAETFASLHRTERMRRNCEAAFKFHQLVRPLDYDSDVEKAGGYLVDVLSILDGIGSVAGAAKGLASMESAVGKFVASNAETAEIEAGYFLEAKGQSGTVRVFRDGGDGKPVPLATRADQRALKKSMERSAFENCEKCVGVPVKRAGFLAHRQTGGLDLCCATLAEYEERPESEWSDTDSDWESDSDSPDDEVIIRPPPESRTIGKLAAAAGLSTSQKTLLDGMRIAFSDFFLHGKKAPLDTDAVTKAFYDAMHVNKDPYITSKAMKLFGVTQEEQKALSEWVSYFVEDDLASAVAQIPPTTGLCLRTTNLDAKSFDMLTSFGPGLASKKTGGVYDVQDLLRIMTLGGEPIEPPEPQIMASFLGVQQEYPTSAGYRFVINSKTGRYIEPLLLDTYDFPEVDFVQGYGEFKLLGWEELNGGAAAKSAGKPGPYGIFYFDEVDLGGAKPRICGGSVTANCRPAEVEPPVF</sequence>
<proteinExistence type="predicted"/>
<reference evidence="4" key="2">
    <citation type="journal article" date="2019" name="Mol. Plant Microbe Interact.">
        <title>Genome sequence resources for four phytopathogenic fungi from the Colletotrichum orbiculare species complex.</title>
        <authorList>
            <person name="Gan P."/>
            <person name="Tsushima A."/>
            <person name="Narusaka M."/>
            <person name="Narusaka Y."/>
            <person name="Takano Y."/>
            <person name="Kubo Y."/>
            <person name="Shirasu K."/>
        </authorList>
    </citation>
    <scope>GENOME REANNOTATION</scope>
    <source>
        <strain evidence="4">104-T / ATCC 96160 / CBS 514.97 / LARS 414 / MAFF 240422</strain>
    </source>
</reference>
<evidence type="ECO:0000313" key="4">
    <source>
        <dbReference type="Proteomes" id="UP000014480"/>
    </source>
</evidence>
<protein>
    <submittedName>
        <fullName evidence="3">Uncharacterized protein</fullName>
    </submittedName>
</protein>
<feature type="signal peptide" evidence="2">
    <location>
        <begin position="1"/>
        <end position="27"/>
    </location>
</feature>
<comment type="caution">
    <text evidence="3">The sequence shown here is derived from an EMBL/GenBank/DDBJ whole genome shotgun (WGS) entry which is preliminary data.</text>
</comment>
<organism evidence="3 4">
    <name type="scientific">Colletotrichum orbiculare (strain 104-T / ATCC 96160 / CBS 514.97 / LARS 414 / MAFF 240422)</name>
    <name type="common">Cucumber anthracnose fungus</name>
    <name type="synonym">Colletotrichum lagenarium</name>
    <dbReference type="NCBI Taxonomy" id="1213857"/>
    <lineage>
        <taxon>Eukaryota</taxon>
        <taxon>Fungi</taxon>
        <taxon>Dikarya</taxon>
        <taxon>Ascomycota</taxon>
        <taxon>Pezizomycotina</taxon>
        <taxon>Sordariomycetes</taxon>
        <taxon>Hypocreomycetidae</taxon>
        <taxon>Glomerellales</taxon>
        <taxon>Glomerellaceae</taxon>
        <taxon>Colletotrichum</taxon>
        <taxon>Colletotrichum orbiculare species complex</taxon>
    </lineage>
</organism>
<evidence type="ECO:0000256" key="1">
    <source>
        <dbReference type="SAM" id="MobiDB-lite"/>
    </source>
</evidence>
<dbReference type="OrthoDB" id="4824296at2759"/>
<dbReference type="EMBL" id="AMCV02000041">
    <property type="protein sequence ID" value="TDZ15250.1"/>
    <property type="molecule type" value="Genomic_DNA"/>
</dbReference>
<keyword evidence="4" id="KW-1185">Reference proteome</keyword>
<gene>
    <name evidence="3" type="ORF">Cob_v011688</name>
</gene>
<name>A0A484FAA6_COLOR</name>
<reference evidence="4" key="1">
    <citation type="journal article" date="2013" name="New Phytol.">
        <title>Comparative genomic and transcriptomic analyses reveal the hemibiotrophic stage shift of Colletotrichum fungi.</title>
        <authorList>
            <person name="Gan P."/>
            <person name="Ikeda K."/>
            <person name="Irieda H."/>
            <person name="Narusaka M."/>
            <person name="O'Connell R.J."/>
            <person name="Narusaka Y."/>
            <person name="Takano Y."/>
            <person name="Kubo Y."/>
            <person name="Shirasu K."/>
        </authorList>
    </citation>
    <scope>NUCLEOTIDE SEQUENCE [LARGE SCALE GENOMIC DNA]</scope>
    <source>
        <strain evidence="4">104-T / ATCC 96160 / CBS 514.97 / LARS 414 / MAFF 240422</strain>
    </source>
</reference>
<dbReference type="AlphaFoldDB" id="A0A484FAA6"/>
<keyword evidence="2" id="KW-0732">Signal</keyword>
<dbReference type="Proteomes" id="UP000014480">
    <property type="component" value="Unassembled WGS sequence"/>
</dbReference>